<reference evidence="1 2" key="1">
    <citation type="journal article" date="2019" name="Sci. Rep.">
        <title>Orb-weaving spider Araneus ventricosus genome elucidates the spidroin gene catalogue.</title>
        <authorList>
            <person name="Kono N."/>
            <person name="Nakamura H."/>
            <person name="Ohtoshi R."/>
            <person name="Moran D.A.P."/>
            <person name="Shinohara A."/>
            <person name="Yoshida Y."/>
            <person name="Fujiwara M."/>
            <person name="Mori M."/>
            <person name="Tomita M."/>
            <person name="Arakawa K."/>
        </authorList>
    </citation>
    <scope>NUCLEOTIDE SEQUENCE [LARGE SCALE GENOMIC DNA]</scope>
</reference>
<proteinExistence type="predicted"/>
<dbReference type="AlphaFoldDB" id="A0A4Y2AC75"/>
<evidence type="ECO:0008006" key="3">
    <source>
        <dbReference type="Google" id="ProtNLM"/>
    </source>
</evidence>
<sequence length="153" mass="17971">MFKTIDRSSNCEIKAIVKFLNARNVRPCEIYRQISETYGENAMSEGMVQKWVRMFNEERRIVHDEERSGSPSLIAQELMRCIDEKVHSNRRFTISDLSMNFQNISRSLLHEIVTEHLHYKKLSSRWVPDVQKRKRMGAALEFLLVQVSGGRIL</sequence>
<dbReference type="PANTHER" id="PTHR46060:SF1">
    <property type="entry name" value="MARINER MOS1 TRANSPOSASE-LIKE PROTEIN"/>
    <property type="match status" value="1"/>
</dbReference>
<comment type="caution">
    <text evidence="1">The sequence shown here is derived from an EMBL/GenBank/DDBJ whole genome shotgun (WGS) entry which is preliminary data.</text>
</comment>
<protein>
    <recommendedName>
        <fullName evidence="3">Mos1 transposase HTH domain-containing protein</fullName>
    </recommendedName>
</protein>
<keyword evidence="2" id="KW-1185">Reference proteome</keyword>
<dbReference type="Proteomes" id="UP000499080">
    <property type="component" value="Unassembled WGS sequence"/>
</dbReference>
<evidence type="ECO:0000313" key="1">
    <source>
        <dbReference type="EMBL" id="GBL76826.1"/>
    </source>
</evidence>
<name>A0A4Y2AC75_ARAVE</name>
<dbReference type="OrthoDB" id="8191996at2759"/>
<accession>A0A4Y2AC75</accession>
<evidence type="ECO:0000313" key="2">
    <source>
        <dbReference type="Proteomes" id="UP000499080"/>
    </source>
</evidence>
<organism evidence="1 2">
    <name type="scientific">Araneus ventricosus</name>
    <name type="common">Orbweaver spider</name>
    <name type="synonym">Epeira ventricosa</name>
    <dbReference type="NCBI Taxonomy" id="182803"/>
    <lineage>
        <taxon>Eukaryota</taxon>
        <taxon>Metazoa</taxon>
        <taxon>Ecdysozoa</taxon>
        <taxon>Arthropoda</taxon>
        <taxon>Chelicerata</taxon>
        <taxon>Arachnida</taxon>
        <taxon>Araneae</taxon>
        <taxon>Araneomorphae</taxon>
        <taxon>Entelegynae</taxon>
        <taxon>Araneoidea</taxon>
        <taxon>Araneidae</taxon>
        <taxon>Araneus</taxon>
    </lineage>
</organism>
<dbReference type="EMBL" id="BGPR01000010">
    <property type="protein sequence ID" value="GBL76826.1"/>
    <property type="molecule type" value="Genomic_DNA"/>
</dbReference>
<dbReference type="PANTHER" id="PTHR46060">
    <property type="entry name" value="MARINER MOS1 TRANSPOSASE-LIKE PROTEIN"/>
    <property type="match status" value="1"/>
</dbReference>
<dbReference type="InterPro" id="IPR052709">
    <property type="entry name" value="Transposase-MT_Hybrid"/>
</dbReference>
<gene>
    <name evidence="1" type="ORF">AVEN_53485_1</name>
</gene>